<evidence type="ECO:0000256" key="7">
    <source>
        <dbReference type="ARBA" id="ARBA00023278"/>
    </source>
</evidence>
<dbReference type="PANTHER" id="PTHR33348:SF3">
    <property type="entry name" value="PRECURSOR OF CEP1"/>
    <property type="match status" value="1"/>
</dbReference>
<gene>
    <name evidence="9" type="ORF">ACMD2_09877</name>
</gene>
<comment type="subcellular location">
    <subcellularLocation>
        <location evidence="1">Secreted</location>
        <location evidence="1">Extracellular space</location>
        <location evidence="1">Apoplast</location>
    </subcellularLocation>
</comment>
<evidence type="ECO:0000313" key="9">
    <source>
        <dbReference type="EMBL" id="OAY66043.1"/>
    </source>
</evidence>
<comment type="caution">
    <text evidence="9">The sequence shown here is derived from an EMBL/GenBank/DDBJ whole genome shotgun (WGS) entry which is preliminary data.</text>
</comment>
<evidence type="ECO:0000256" key="5">
    <source>
        <dbReference type="ARBA" id="ARBA00022702"/>
    </source>
</evidence>
<dbReference type="PANTHER" id="PTHR33348">
    <property type="entry name" value="PRECURSOR OF CEP5"/>
    <property type="match status" value="1"/>
</dbReference>
<evidence type="ECO:0000256" key="2">
    <source>
        <dbReference type="ARBA" id="ARBA00008963"/>
    </source>
</evidence>
<keyword evidence="5" id="KW-0372">Hormone</keyword>
<dbReference type="GO" id="GO:1901371">
    <property type="term" value="P:regulation of leaf morphogenesis"/>
    <property type="evidence" value="ECO:0007669"/>
    <property type="project" value="TreeGrafter"/>
</dbReference>
<keyword evidence="6 8" id="KW-0732">Signal</keyword>
<dbReference type="GO" id="GO:1902025">
    <property type="term" value="P:nitrate import"/>
    <property type="evidence" value="ECO:0007669"/>
    <property type="project" value="TreeGrafter"/>
</dbReference>
<dbReference type="GO" id="GO:0048364">
    <property type="term" value="P:root development"/>
    <property type="evidence" value="ECO:0007669"/>
    <property type="project" value="InterPro"/>
</dbReference>
<organism evidence="9 10">
    <name type="scientific">Ananas comosus</name>
    <name type="common">Pineapple</name>
    <name type="synonym">Ananas ananas</name>
    <dbReference type="NCBI Taxonomy" id="4615"/>
    <lineage>
        <taxon>Eukaryota</taxon>
        <taxon>Viridiplantae</taxon>
        <taxon>Streptophyta</taxon>
        <taxon>Embryophyta</taxon>
        <taxon>Tracheophyta</taxon>
        <taxon>Spermatophyta</taxon>
        <taxon>Magnoliopsida</taxon>
        <taxon>Liliopsida</taxon>
        <taxon>Poales</taxon>
        <taxon>Bromeliaceae</taxon>
        <taxon>Bromelioideae</taxon>
        <taxon>Ananas</taxon>
    </lineage>
</organism>
<keyword evidence="7" id="KW-0379">Hydroxylation</keyword>
<sequence length="133" mass="14516">MATKKCLRTIAFLILLVLATQILASQGRPLKEHTSTQRRELFQGGEATKGMVRHGAVSVSEEVRSSKPMVVVDDIRPTAPGHSPGVGHMLVDEKQREKLIGYACVLGGEKLRPAQLKLESSKINYQMPIGQGI</sequence>
<dbReference type="AlphaFoldDB" id="A0A199UMQ7"/>
<dbReference type="InterPro" id="IPR033250">
    <property type="entry name" value="CEP"/>
</dbReference>
<evidence type="ECO:0000313" key="10">
    <source>
        <dbReference type="Proteomes" id="UP000092600"/>
    </source>
</evidence>
<name>A0A199UMQ7_ANACO</name>
<feature type="signal peptide" evidence="8">
    <location>
        <begin position="1"/>
        <end position="27"/>
    </location>
</feature>
<evidence type="ECO:0000256" key="3">
    <source>
        <dbReference type="ARBA" id="ARBA00022523"/>
    </source>
</evidence>
<comment type="similarity">
    <text evidence="2">Belongs to the C-terminally encoded plant signaling peptide (CEP) family.</text>
</comment>
<keyword evidence="4" id="KW-0964">Secreted</keyword>
<dbReference type="GO" id="GO:0048046">
    <property type="term" value="C:apoplast"/>
    <property type="evidence" value="ECO:0007669"/>
    <property type="project" value="UniProtKB-SubCell"/>
</dbReference>
<dbReference type="GO" id="GO:2000280">
    <property type="term" value="P:regulation of root development"/>
    <property type="evidence" value="ECO:0007669"/>
    <property type="project" value="TreeGrafter"/>
</dbReference>
<evidence type="ECO:0000256" key="8">
    <source>
        <dbReference type="SAM" id="SignalP"/>
    </source>
</evidence>
<protein>
    <submittedName>
        <fullName evidence="9">Uncharacterized protein</fullName>
    </submittedName>
</protein>
<evidence type="ECO:0000256" key="4">
    <source>
        <dbReference type="ARBA" id="ARBA00022525"/>
    </source>
</evidence>
<dbReference type="Proteomes" id="UP000092600">
    <property type="component" value="Unassembled WGS sequence"/>
</dbReference>
<evidence type="ECO:0000256" key="6">
    <source>
        <dbReference type="ARBA" id="ARBA00022729"/>
    </source>
</evidence>
<proteinExistence type="inferred from homology"/>
<feature type="chain" id="PRO_5008508062" evidence="8">
    <location>
        <begin position="28"/>
        <end position="133"/>
    </location>
</feature>
<reference evidence="9 10" key="1">
    <citation type="journal article" date="2016" name="DNA Res.">
        <title>The draft genome of MD-2 pineapple using hybrid error correction of long reads.</title>
        <authorList>
            <person name="Redwan R.M."/>
            <person name="Saidin A."/>
            <person name="Kumar S.V."/>
        </authorList>
    </citation>
    <scope>NUCLEOTIDE SEQUENCE [LARGE SCALE GENOMIC DNA]</scope>
    <source>
        <strain evidence="10">cv. MD2</strain>
        <tissue evidence="9">Leaf</tissue>
    </source>
</reference>
<dbReference type="EMBL" id="LSRQ01006553">
    <property type="protein sequence ID" value="OAY66043.1"/>
    <property type="molecule type" value="Genomic_DNA"/>
</dbReference>
<keyword evidence="3" id="KW-0052">Apoplast</keyword>
<dbReference type="GO" id="GO:0005179">
    <property type="term" value="F:hormone activity"/>
    <property type="evidence" value="ECO:0007669"/>
    <property type="project" value="UniProtKB-KW"/>
</dbReference>
<dbReference type="GO" id="GO:0006995">
    <property type="term" value="P:cellular response to nitrogen starvation"/>
    <property type="evidence" value="ECO:0007669"/>
    <property type="project" value="UniProtKB-ARBA"/>
</dbReference>
<accession>A0A199UMQ7</accession>
<evidence type="ECO:0000256" key="1">
    <source>
        <dbReference type="ARBA" id="ARBA00004271"/>
    </source>
</evidence>